<accession>A0A8S5PNR8</accession>
<keyword evidence="1" id="KW-0175">Coiled coil</keyword>
<proteinExistence type="predicted"/>
<dbReference type="EMBL" id="BK015465">
    <property type="protein sequence ID" value="DAE08173.1"/>
    <property type="molecule type" value="Genomic_DNA"/>
</dbReference>
<sequence>MMVAEATKSKILNLLDDKGINYIPDGLSPRVLVNDGVAQNTGGTLFHLVNVMPFIDVNTPLDEVLEFRQSRKEQLKHLTTTLNSMELRVSEAENQAMELKKVLNEIDIACLELHRLYNEKKFSLTSSDIKLNFNMKNILAISASVYAGASWFFPQTGAALAALVGGAASVISWEGSVKIKGSYNTNPFSYTAEVRKHFK</sequence>
<dbReference type="InterPro" id="IPR046203">
    <property type="entry name" value="DUF6236"/>
</dbReference>
<dbReference type="Pfam" id="PF19749">
    <property type="entry name" value="DUF6236"/>
    <property type="match status" value="1"/>
</dbReference>
<name>A0A8S5PNR8_9CAUD</name>
<reference evidence="2" key="1">
    <citation type="journal article" date="2021" name="Proc. Natl. Acad. Sci. U.S.A.">
        <title>A Catalog of Tens of Thousands of Viruses from Human Metagenomes Reveals Hidden Associations with Chronic Diseases.</title>
        <authorList>
            <person name="Tisza M.J."/>
            <person name="Buck C.B."/>
        </authorList>
    </citation>
    <scope>NUCLEOTIDE SEQUENCE</scope>
    <source>
        <strain evidence="2">CtXQ014</strain>
    </source>
</reference>
<protein>
    <submittedName>
        <fullName evidence="2">Uncharacterized protein</fullName>
    </submittedName>
</protein>
<organism evidence="2">
    <name type="scientific">Siphoviridae sp. ctXQ014</name>
    <dbReference type="NCBI Taxonomy" id="2825542"/>
    <lineage>
        <taxon>Viruses</taxon>
        <taxon>Duplodnaviria</taxon>
        <taxon>Heunggongvirae</taxon>
        <taxon>Uroviricota</taxon>
        <taxon>Caudoviricetes</taxon>
    </lineage>
</organism>
<evidence type="ECO:0000256" key="1">
    <source>
        <dbReference type="SAM" id="Coils"/>
    </source>
</evidence>
<feature type="coiled-coil region" evidence="1">
    <location>
        <begin position="75"/>
        <end position="109"/>
    </location>
</feature>
<evidence type="ECO:0000313" key="2">
    <source>
        <dbReference type="EMBL" id="DAE08173.1"/>
    </source>
</evidence>